<protein>
    <recommendedName>
        <fullName evidence="3">Ragulator complex protein LAMTOR4</fullName>
    </recommendedName>
    <alternativeName>
        <fullName evidence="5">Late endosomal/lysosomal adaptor and MAPK and MTOR activator 4</fullName>
    </alternativeName>
</protein>
<dbReference type="PANTHER" id="PTHR33967:SF1">
    <property type="entry name" value="RAGULATOR COMPLEX PROTEIN LAMTOR4"/>
    <property type="match status" value="1"/>
</dbReference>
<evidence type="ECO:0000313" key="8">
    <source>
        <dbReference type="Proteomes" id="UP000250572"/>
    </source>
</evidence>
<comment type="caution">
    <text evidence="7">The sequence shown here is derived from an EMBL/GenBank/DDBJ whole genome shotgun (WGS) entry which is preliminary data.</text>
</comment>
<feature type="non-terminal residue" evidence="7">
    <location>
        <position position="348"/>
    </location>
</feature>
<dbReference type="InterPro" id="IPR034601">
    <property type="entry name" value="LAMTOR4"/>
</dbReference>
<evidence type="ECO:0000313" key="7">
    <source>
        <dbReference type="EMBL" id="PWA19330.1"/>
    </source>
</evidence>
<reference evidence="7 8" key="1">
    <citation type="journal article" date="2018" name="G3 (Bethesda)">
        <title>A High-Quality Reference Genome for the Invasive Mosquitofish Gambusia affinis Using a Chicago Library.</title>
        <authorList>
            <person name="Hoffberg S.L."/>
            <person name="Troendle N.J."/>
            <person name="Glenn T.C."/>
            <person name="Mahmud O."/>
            <person name="Louha S."/>
            <person name="Chalopin D."/>
            <person name="Bennetzen J.L."/>
            <person name="Mauricio R."/>
        </authorList>
    </citation>
    <scope>NUCLEOTIDE SEQUENCE [LARGE SCALE GENOMIC DNA]</scope>
    <source>
        <strain evidence="7">NE01/NJP1002.9</strain>
        <tissue evidence="7">Muscle</tissue>
    </source>
</reference>
<dbReference type="PANTHER" id="PTHR33967">
    <property type="entry name" value="RAGULATOR COMPLEX PROTEIN LAMTOR4"/>
    <property type="match status" value="1"/>
</dbReference>
<dbReference type="GO" id="GO:0005085">
    <property type="term" value="F:guanyl-nucleotide exchange factor activity"/>
    <property type="evidence" value="ECO:0007669"/>
    <property type="project" value="TreeGrafter"/>
</dbReference>
<dbReference type="Proteomes" id="UP000250572">
    <property type="component" value="Unassembled WGS sequence"/>
</dbReference>
<sequence length="348" mass="38803">MPLARRRMESLDASYGCSLDGISSTAGIDCMWASMACRIISAINWLIRMMAMSFRASKLLQEETNLPDSTEQKARHRVFVPDHGDQFASTRHSQLLWSSSTTERRFGSAGLIIGHVRVTQRQQAEAKLQFGQQTGAENATAALTAGLERIPDQLGYLVISEDGVLASAGELENDEHTAGVMMQMVRTACRFRLSGSTDAPFKRMSANQPARLMFAVILEDFVYVVTISGQKVFVVKRQNNQHEPINVNEEAVRSALWNESHDQAVQAQFVGEFADPHGVGKILFVCKHQKDGVLQLIFLDLRETESCDLSCPDLLITHHLGEFLRRLGHSLSVVAVHHEDQTLQEKNR</sequence>
<evidence type="ECO:0000256" key="5">
    <source>
        <dbReference type="ARBA" id="ARBA00032690"/>
    </source>
</evidence>
<dbReference type="STRING" id="33528.ENSGAFP00000027677"/>
<dbReference type="GO" id="GO:0071986">
    <property type="term" value="C:Ragulator complex"/>
    <property type="evidence" value="ECO:0007669"/>
    <property type="project" value="InterPro"/>
</dbReference>
<evidence type="ECO:0000256" key="3">
    <source>
        <dbReference type="ARBA" id="ARBA00016098"/>
    </source>
</evidence>
<dbReference type="EMBL" id="NHOQ01002152">
    <property type="protein sequence ID" value="PWA19330.1"/>
    <property type="molecule type" value="Genomic_DNA"/>
</dbReference>
<keyword evidence="4" id="KW-0458">Lysosome</keyword>
<gene>
    <name evidence="7" type="ORF">CCH79_00019386</name>
</gene>
<name>A0A315VJK4_GAMAF</name>
<comment type="function">
    <text evidence="6">As part of the Ragulator complex it is involved in amino acid sensing and activation of mTORC1, a signaling complex promoting cell growth in response to growth factors, energy levels, and amino acids. Activated by amino acids through a mechanism involving the lysosomal V-ATPase, the Ragulator plays a dual role for the small GTPases Rag (RagA/RRAGA, RagB/RRAGB, RagC/RRAGC and/or RagD/RRAGD): it (1) acts as a guanine nucleotide exchange factor (GEF), activating the small GTPases Rag and (2) mediates recruitment of Rag GTPases to the lysosome membrane. Activated Ragulator and Rag GTPases function as a scaffold recruiting mTORC1 to lysosomes where it is in turn activated.</text>
</comment>
<comment type="similarity">
    <text evidence="2">Belongs to the LAMTOR4 family.</text>
</comment>
<evidence type="ECO:0000256" key="4">
    <source>
        <dbReference type="ARBA" id="ARBA00023228"/>
    </source>
</evidence>
<evidence type="ECO:0000256" key="2">
    <source>
        <dbReference type="ARBA" id="ARBA00010627"/>
    </source>
</evidence>
<organism evidence="7 8">
    <name type="scientific">Gambusia affinis</name>
    <name type="common">Western mosquitofish</name>
    <name type="synonym">Heterandria affinis</name>
    <dbReference type="NCBI Taxonomy" id="33528"/>
    <lineage>
        <taxon>Eukaryota</taxon>
        <taxon>Metazoa</taxon>
        <taxon>Chordata</taxon>
        <taxon>Craniata</taxon>
        <taxon>Vertebrata</taxon>
        <taxon>Euteleostomi</taxon>
        <taxon>Actinopterygii</taxon>
        <taxon>Neopterygii</taxon>
        <taxon>Teleostei</taxon>
        <taxon>Neoteleostei</taxon>
        <taxon>Acanthomorphata</taxon>
        <taxon>Ovalentaria</taxon>
        <taxon>Atherinomorphae</taxon>
        <taxon>Cyprinodontiformes</taxon>
        <taxon>Poeciliidae</taxon>
        <taxon>Poeciliinae</taxon>
        <taxon>Gambusia</taxon>
    </lineage>
</organism>
<evidence type="ECO:0000256" key="1">
    <source>
        <dbReference type="ARBA" id="ARBA00004371"/>
    </source>
</evidence>
<comment type="subcellular location">
    <subcellularLocation>
        <location evidence="1">Lysosome</location>
    </subcellularLocation>
</comment>
<evidence type="ECO:0000256" key="6">
    <source>
        <dbReference type="ARBA" id="ARBA00045571"/>
    </source>
</evidence>
<keyword evidence="8" id="KW-1185">Reference proteome</keyword>
<proteinExistence type="inferred from homology"/>
<dbReference type="GO" id="GO:0071230">
    <property type="term" value="P:cellular response to amino acid stimulus"/>
    <property type="evidence" value="ECO:0007669"/>
    <property type="project" value="InterPro"/>
</dbReference>
<accession>A0A315VJK4</accession>
<dbReference type="AlphaFoldDB" id="A0A315VJK4"/>
<dbReference type="GO" id="GO:0005764">
    <property type="term" value="C:lysosome"/>
    <property type="evidence" value="ECO:0007669"/>
    <property type="project" value="UniProtKB-SubCell"/>
</dbReference>
<dbReference type="GO" id="GO:0032008">
    <property type="term" value="P:positive regulation of TOR signaling"/>
    <property type="evidence" value="ECO:0007669"/>
    <property type="project" value="InterPro"/>
</dbReference>